<name>A0A5N1GHS0_9LACT</name>
<reference evidence="2 3" key="1">
    <citation type="submission" date="2019-09" db="EMBL/GenBank/DDBJ databases">
        <title>Draft genome sequence assemblies of isolates from the urinary tract.</title>
        <authorList>
            <person name="Mores C.R."/>
            <person name="Putonti C."/>
            <person name="Wolfe A.J."/>
        </authorList>
    </citation>
    <scope>NUCLEOTIDE SEQUENCE [LARGE SCALE GENOMIC DNA]</scope>
    <source>
        <strain evidence="2 3">UMB623</strain>
    </source>
</reference>
<protein>
    <submittedName>
        <fullName evidence="2">DUF2273 domain-containing protein</fullName>
    </submittedName>
</protein>
<evidence type="ECO:0000256" key="1">
    <source>
        <dbReference type="SAM" id="Phobius"/>
    </source>
</evidence>
<keyword evidence="1" id="KW-0812">Transmembrane</keyword>
<evidence type="ECO:0000313" key="2">
    <source>
        <dbReference type="EMBL" id="KAA9299709.1"/>
    </source>
</evidence>
<dbReference type="Proteomes" id="UP000327148">
    <property type="component" value="Unassembled WGS sequence"/>
</dbReference>
<gene>
    <name evidence="2" type="ORF">F6I03_08795</name>
</gene>
<dbReference type="AlphaFoldDB" id="A0A5N1GHS0"/>
<proteinExistence type="predicted"/>
<comment type="caution">
    <text evidence="2">The sequence shown here is derived from an EMBL/GenBank/DDBJ whole genome shotgun (WGS) entry which is preliminary data.</text>
</comment>
<feature type="transmembrane region" description="Helical" evidence="1">
    <location>
        <begin position="21"/>
        <end position="49"/>
    </location>
</feature>
<keyword evidence="1" id="KW-0472">Membrane</keyword>
<dbReference type="EMBL" id="VYWO01000007">
    <property type="protein sequence ID" value="KAA9299709.1"/>
    <property type="molecule type" value="Genomic_DNA"/>
</dbReference>
<evidence type="ECO:0000313" key="3">
    <source>
        <dbReference type="Proteomes" id="UP000327148"/>
    </source>
</evidence>
<organism evidence="2 3">
    <name type="scientific">Aerococcus sanguinicola</name>
    <dbReference type="NCBI Taxonomy" id="119206"/>
    <lineage>
        <taxon>Bacteria</taxon>
        <taxon>Bacillati</taxon>
        <taxon>Bacillota</taxon>
        <taxon>Bacilli</taxon>
        <taxon>Lactobacillales</taxon>
        <taxon>Aerococcaceae</taxon>
        <taxon>Aerococcus</taxon>
    </lineage>
</organism>
<sequence length="57" mass="6341">MKQPPESWYAYRWRIICTAAAFLFTVVSLATNIGTAILVAVLAVAGFYAGKYFDHNL</sequence>
<dbReference type="OrthoDB" id="2135110at2"/>
<dbReference type="RefSeq" id="WP_083290510.1">
    <property type="nucleotide sequence ID" value="NZ_VYWO01000007.1"/>
</dbReference>
<accession>A0A5N1GHS0</accession>
<keyword evidence="1" id="KW-1133">Transmembrane helix</keyword>